<dbReference type="EMBL" id="CAKLPX010000004">
    <property type="protein sequence ID" value="CAH0992826.1"/>
    <property type="molecule type" value="Genomic_DNA"/>
</dbReference>
<organism evidence="2 3">
    <name type="scientific">Sinobacterium norvegicum</name>
    <dbReference type="NCBI Taxonomy" id="1641715"/>
    <lineage>
        <taxon>Bacteria</taxon>
        <taxon>Pseudomonadati</taxon>
        <taxon>Pseudomonadota</taxon>
        <taxon>Gammaproteobacteria</taxon>
        <taxon>Cellvibrionales</taxon>
        <taxon>Spongiibacteraceae</taxon>
        <taxon>Sinobacterium</taxon>
    </lineage>
</organism>
<evidence type="ECO:0000313" key="3">
    <source>
        <dbReference type="Proteomes" id="UP000838100"/>
    </source>
</evidence>
<dbReference type="InterPro" id="IPR053135">
    <property type="entry name" value="AKR2_Oxidoreductase"/>
</dbReference>
<dbReference type="PANTHER" id="PTHR43312:SF1">
    <property type="entry name" value="NADP-DEPENDENT OXIDOREDUCTASE DOMAIN-CONTAINING PROTEIN"/>
    <property type="match status" value="1"/>
</dbReference>
<dbReference type="Pfam" id="PF00248">
    <property type="entry name" value="Aldo_ket_red"/>
    <property type="match status" value="1"/>
</dbReference>
<dbReference type="Gene3D" id="3.20.20.100">
    <property type="entry name" value="NADP-dependent oxidoreductase domain"/>
    <property type="match status" value="1"/>
</dbReference>
<comment type="caution">
    <text evidence="2">The sequence shown here is derived from an EMBL/GenBank/DDBJ whole genome shotgun (WGS) entry which is preliminary data.</text>
</comment>
<dbReference type="InterPro" id="IPR023210">
    <property type="entry name" value="NADP_OxRdtase_dom"/>
</dbReference>
<evidence type="ECO:0000313" key="2">
    <source>
        <dbReference type="EMBL" id="CAH0992826.1"/>
    </source>
</evidence>
<dbReference type="Proteomes" id="UP000838100">
    <property type="component" value="Unassembled WGS sequence"/>
</dbReference>
<keyword evidence="3" id="KW-1185">Reference proteome</keyword>
<dbReference type="InterPro" id="IPR020471">
    <property type="entry name" value="AKR"/>
</dbReference>
<sequence>MNTKSPALDPSVRRPIADTDIFVSPIGLGTVKLGRDQGVKYPNGFTIPDDQQALSLINLARELGINLIDTAPAYGNSEERLGKLLKGQRRDWVICSKVGEEFVEGQSSFHFDEASVKASIDRSLKRLNTDYIDMVLVHSDGNDVAIIEQYGILEVLSNIKKQGKIRATGMSTKTVEGGILAAQQSDCVMATYNLAYTDEKPVLDYCAEHNKAVLIKKALASGHLCLEPGEDPVSKSFELIFQPSSVASAIIGTINEKHLRANVLTLLRGIVCNQSRGPAS</sequence>
<reference evidence="2" key="1">
    <citation type="submission" date="2021-12" db="EMBL/GenBank/DDBJ databases">
        <authorList>
            <person name="Rodrigo-Torres L."/>
            <person name="Arahal R. D."/>
            <person name="Lucena T."/>
        </authorList>
    </citation>
    <scope>NUCLEOTIDE SEQUENCE</scope>
    <source>
        <strain evidence="2">CECT 8267</strain>
    </source>
</reference>
<dbReference type="PANTHER" id="PTHR43312">
    <property type="entry name" value="D-THREO-ALDOSE 1-DEHYDROGENASE"/>
    <property type="match status" value="1"/>
</dbReference>
<feature type="domain" description="NADP-dependent oxidoreductase" evidence="1">
    <location>
        <begin position="25"/>
        <end position="224"/>
    </location>
</feature>
<dbReference type="InterPro" id="IPR036812">
    <property type="entry name" value="NAD(P)_OxRdtase_dom_sf"/>
</dbReference>
<dbReference type="PRINTS" id="PR00069">
    <property type="entry name" value="ALDKETRDTASE"/>
</dbReference>
<accession>A0ABN8EK71</accession>
<dbReference type="CDD" id="cd19095">
    <property type="entry name" value="AKR_PA4992-like"/>
    <property type="match status" value="1"/>
</dbReference>
<proteinExistence type="predicted"/>
<gene>
    <name evidence="2" type="ORF">SIN8267_02963</name>
</gene>
<evidence type="ECO:0000259" key="1">
    <source>
        <dbReference type="Pfam" id="PF00248"/>
    </source>
</evidence>
<name>A0ABN8EK71_9GAMM</name>
<dbReference type="SUPFAM" id="SSF51430">
    <property type="entry name" value="NAD(P)-linked oxidoreductase"/>
    <property type="match status" value="1"/>
</dbReference>
<dbReference type="RefSeq" id="WP_237445513.1">
    <property type="nucleotide sequence ID" value="NZ_CAKLPX010000004.1"/>
</dbReference>
<protein>
    <recommendedName>
        <fullName evidence="1">NADP-dependent oxidoreductase domain-containing protein</fullName>
    </recommendedName>
</protein>